<protein>
    <submittedName>
        <fullName evidence="1">Uncharacterized protein</fullName>
    </submittedName>
</protein>
<sequence length="72" mass="8430">MLICVPLEEAAHAHAPWRQKLSDEDDQQDMTLTNEKVCVEILDQLNEEIKKVRVVIEQIFIKKRGEELTEKL</sequence>
<dbReference type="EMBL" id="JAEACU010000010">
    <property type="protein sequence ID" value="KAH7515366.1"/>
    <property type="molecule type" value="Genomic_DNA"/>
</dbReference>
<evidence type="ECO:0000313" key="1">
    <source>
        <dbReference type="EMBL" id="KAH7515366.1"/>
    </source>
</evidence>
<dbReference type="Proteomes" id="UP000813462">
    <property type="component" value="Unassembled WGS sequence"/>
</dbReference>
<comment type="caution">
    <text evidence="1">The sequence shown here is derived from an EMBL/GenBank/DDBJ whole genome shotgun (WGS) entry which is preliminary data.</text>
</comment>
<dbReference type="AlphaFoldDB" id="A0A978UKL4"/>
<proteinExistence type="predicted"/>
<gene>
    <name evidence="1" type="ORF">FEM48_Zijuj10G0018900</name>
</gene>
<evidence type="ECO:0000313" key="2">
    <source>
        <dbReference type="Proteomes" id="UP000813462"/>
    </source>
</evidence>
<name>A0A978UKL4_ZIZJJ</name>
<reference evidence="1" key="1">
    <citation type="journal article" date="2021" name="Front. Plant Sci.">
        <title>Chromosome-Scale Genome Assembly for Chinese Sour Jujube and Insights Into Its Genome Evolution and Domestication Signature.</title>
        <authorList>
            <person name="Shen L.-Y."/>
            <person name="Luo H."/>
            <person name="Wang X.-L."/>
            <person name="Wang X.-M."/>
            <person name="Qiu X.-J."/>
            <person name="Liu H."/>
            <person name="Zhou S.-S."/>
            <person name="Jia K.-H."/>
            <person name="Nie S."/>
            <person name="Bao Y.-T."/>
            <person name="Zhang R.-G."/>
            <person name="Yun Q.-Z."/>
            <person name="Chai Y.-H."/>
            <person name="Lu J.-Y."/>
            <person name="Li Y."/>
            <person name="Zhao S.-W."/>
            <person name="Mao J.-F."/>
            <person name="Jia S.-G."/>
            <person name="Mao Y.-M."/>
        </authorList>
    </citation>
    <scope>NUCLEOTIDE SEQUENCE</scope>
    <source>
        <strain evidence="1">AT0</strain>
        <tissue evidence="1">Leaf</tissue>
    </source>
</reference>
<accession>A0A978UKL4</accession>
<organism evidence="1 2">
    <name type="scientific">Ziziphus jujuba var. spinosa</name>
    <dbReference type="NCBI Taxonomy" id="714518"/>
    <lineage>
        <taxon>Eukaryota</taxon>
        <taxon>Viridiplantae</taxon>
        <taxon>Streptophyta</taxon>
        <taxon>Embryophyta</taxon>
        <taxon>Tracheophyta</taxon>
        <taxon>Spermatophyta</taxon>
        <taxon>Magnoliopsida</taxon>
        <taxon>eudicotyledons</taxon>
        <taxon>Gunneridae</taxon>
        <taxon>Pentapetalae</taxon>
        <taxon>rosids</taxon>
        <taxon>fabids</taxon>
        <taxon>Rosales</taxon>
        <taxon>Rhamnaceae</taxon>
        <taxon>Paliureae</taxon>
        <taxon>Ziziphus</taxon>
    </lineage>
</organism>